<dbReference type="Gene3D" id="3.40.50.1820">
    <property type="entry name" value="alpha/beta hydrolase"/>
    <property type="match status" value="1"/>
</dbReference>
<dbReference type="EMBL" id="JBHTLX010000021">
    <property type="protein sequence ID" value="MFD1249510.1"/>
    <property type="molecule type" value="Genomic_DNA"/>
</dbReference>
<reference evidence="3" key="1">
    <citation type="journal article" date="2019" name="Int. J. Syst. Evol. Microbiol.">
        <title>The Global Catalogue of Microorganisms (GCM) 10K type strain sequencing project: providing services to taxonomists for standard genome sequencing and annotation.</title>
        <authorList>
            <consortium name="The Broad Institute Genomics Platform"/>
            <consortium name="The Broad Institute Genome Sequencing Center for Infectious Disease"/>
            <person name="Wu L."/>
            <person name="Ma J."/>
        </authorList>
    </citation>
    <scope>NUCLEOTIDE SEQUENCE [LARGE SCALE GENOMIC DNA]</scope>
    <source>
        <strain evidence="3">CCUG 52478</strain>
    </source>
</reference>
<keyword evidence="3" id="KW-1185">Reference proteome</keyword>
<sequence length="274" mass="30359">MNDVYDFAGDHADHADHGERESSGPHRALLLLELPRWTMEYGASRLLDLAHAVTPTDPDLGQGRPVLVLPGFSAHDKLTGRLRGHLGRRGWDVHGWNLGSNHGLTEKIVEGLPRRFAEIADRYDEPVSVVGWSFGGLLARWLAHEHPDRVRQVVCLGSPWRAEGERTRATGLFEKSREKHGIVANAREIVDLLRGPVPVPLTAVWSKTDGIVPWQGCTVDERQDPPAENIEVVSSHVGMVASPLVLSVVVDRLRQDPADWRPFAWRTLVPGIAS</sequence>
<gene>
    <name evidence="2" type="ORF">ACFQ3F_17045</name>
</gene>
<dbReference type="PANTHER" id="PTHR37946:SF1">
    <property type="entry name" value="SLL1969 PROTEIN"/>
    <property type="match status" value="1"/>
</dbReference>
<feature type="domain" description="AB hydrolase-1" evidence="1">
    <location>
        <begin position="124"/>
        <end position="167"/>
    </location>
</feature>
<dbReference type="InterPro" id="IPR000073">
    <property type="entry name" value="AB_hydrolase_1"/>
</dbReference>
<dbReference type="SUPFAM" id="SSF53474">
    <property type="entry name" value="alpha/beta-Hydrolases"/>
    <property type="match status" value="1"/>
</dbReference>
<proteinExistence type="predicted"/>
<dbReference type="PANTHER" id="PTHR37946">
    <property type="entry name" value="SLL1969 PROTEIN"/>
    <property type="match status" value="1"/>
</dbReference>
<protein>
    <submittedName>
        <fullName evidence="2">Esterase/lipase family protein</fullName>
    </submittedName>
</protein>
<accession>A0ABW3W4T7</accession>
<dbReference type="RefSeq" id="WP_367919851.1">
    <property type="nucleotide sequence ID" value="NZ_BAABAC010000024.1"/>
</dbReference>
<evidence type="ECO:0000259" key="1">
    <source>
        <dbReference type="Pfam" id="PF00561"/>
    </source>
</evidence>
<evidence type="ECO:0000313" key="2">
    <source>
        <dbReference type="EMBL" id="MFD1249510.1"/>
    </source>
</evidence>
<dbReference type="InterPro" id="IPR029058">
    <property type="entry name" value="AB_hydrolase_fold"/>
</dbReference>
<comment type="caution">
    <text evidence="2">The sequence shown here is derived from an EMBL/GenBank/DDBJ whole genome shotgun (WGS) entry which is preliminary data.</text>
</comment>
<dbReference type="Pfam" id="PF00561">
    <property type="entry name" value="Abhydrolase_1"/>
    <property type="match status" value="1"/>
</dbReference>
<name>A0ABW3W4T7_9ACTN</name>
<dbReference type="Proteomes" id="UP001597229">
    <property type="component" value="Unassembled WGS sequence"/>
</dbReference>
<organism evidence="2 3">
    <name type="scientific">Nocardioides ginsengisoli</name>
    <dbReference type="NCBI Taxonomy" id="363868"/>
    <lineage>
        <taxon>Bacteria</taxon>
        <taxon>Bacillati</taxon>
        <taxon>Actinomycetota</taxon>
        <taxon>Actinomycetes</taxon>
        <taxon>Propionibacteriales</taxon>
        <taxon>Nocardioidaceae</taxon>
        <taxon>Nocardioides</taxon>
    </lineage>
</organism>
<evidence type="ECO:0000313" key="3">
    <source>
        <dbReference type="Proteomes" id="UP001597229"/>
    </source>
</evidence>